<evidence type="ECO:0008006" key="4">
    <source>
        <dbReference type="Google" id="ProtNLM"/>
    </source>
</evidence>
<evidence type="ECO:0000313" key="2">
    <source>
        <dbReference type="EMBL" id="TKD21809.1"/>
    </source>
</evidence>
<reference evidence="2 3" key="1">
    <citation type="submission" date="2019-04" db="EMBL/GenBank/DDBJ databases">
        <title>Draft Whole-Genome sequence of the purple photosynthetic bacterium Rhodobacter capsulatus SP108 with an indigenous class A beta-lactamase.</title>
        <authorList>
            <person name="Robertson S."/>
            <person name="Meyer T.E."/>
            <person name="Kyndt J.A."/>
        </authorList>
    </citation>
    <scope>NUCLEOTIDE SEQUENCE [LARGE SCALE GENOMIC DNA]</scope>
    <source>
        <strain evidence="2 3">SP108</strain>
    </source>
</reference>
<feature type="transmembrane region" description="Helical" evidence="1">
    <location>
        <begin position="91"/>
        <end position="110"/>
    </location>
</feature>
<organism evidence="2 3">
    <name type="scientific">Rhodobacter capsulatus</name>
    <name type="common">Rhodopseudomonas capsulata</name>
    <dbReference type="NCBI Taxonomy" id="1061"/>
    <lineage>
        <taxon>Bacteria</taxon>
        <taxon>Pseudomonadati</taxon>
        <taxon>Pseudomonadota</taxon>
        <taxon>Alphaproteobacteria</taxon>
        <taxon>Rhodobacterales</taxon>
        <taxon>Rhodobacter group</taxon>
        <taxon>Rhodobacter</taxon>
    </lineage>
</organism>
<feature type="transmembrane region" description="Helical" evidence="1">
    <location>
        <begin position="176"/>
        <end position="207"/>
    </location>
</feature>
<feature type="transmembrane region" description="Helical" evidence="1">
    <location>
        <begin position="260"/>
        <end position="283"/>
    </location>
</feature>
<accession>A0A4U1JRZ5</accession>
<keyword evidence="1" id="KW-0472">Membrane</keyword>
<comment type="caution">
    <text evidence="2">The sequence shown here is derived from an EMBL/GenBank/DDBJ whole genome shotgun (WGS) entry which is preliminary data.</text>
</comment>
<gene>
    <name evidence="2" type="ORF">FBT96_07810</name>
</gene>
<evidence type="ECO:0000256" key="1">
    <source>
        <dbReference type="SAM" id="Phobius"/>
    </source>
</evidence>
<proteinExistence type="predicted"/>
<evidence type="ECO:0000313" key="3">
    <source>
        <dbReference type="Proteomes" id="UP000310597"/>
    </source>
</evidence>
<keyword evidence="1" id="KW-1133">Transmembrane helix</keyword>
<feature type="transmembrane region" description="Helical" evidence="1">
    <location>
        <begin position="116"/>
        <end position="135"/>
    </location>
</feature>
<feature type="transmembrane region" description="Helical" evidence="1">
    <location>
        <begin position="147"/>
        <end position="164"/>
    </location>
</feature>
<keyword evidence="1" id="KW-0812">Transmembrane</keyword>
<protein>
    <recommendedName>
        <fullName evidence="4">DUF2029 domain-containing protein</fullName>
    </recommendedName>
</protein>
<name>A0A4U1JRZ5_RHOCA</name>
<sequence>MTGRSNAAAVLPLTLGLALWGAVLAAVPLLAEGLIVTQHEGDTLHLADLVLRMAEKGQMPHRDFMTPLGIAGLWPIAAFVQAGLGLGQAFLAAQAAVAAVLFLPILRAAQSRLPGGLAWIFGAYVLGMVLALVHGETKPLFSVSMHYNRWAWAMAYVAVALAVLEPLGPRRERLDGALIGALMAGLGLIKVTYVAALAPALVVALLARRDLRTLGVAVLSGLFVLAVVTALLGPGFWAAYLRDLLMVAGSTTRAAPGDSLGAVLMAPKHMAATLVALATVIFLRQSGRRAEGLALLWLVPAFAYVTYQNFGNDPQWLVLVGLIALALRPDRRVDNGLGWPLREVLLATGVAALALAAGPMANLLTSPLRHPLAGTAESVPLLSARPQDADLQVLAARVYRVQQKQVADGPGQPFAAYAGRGETAATPRGPAVLNGETLPDCEILMGYAAWFETLAADLTQAGYARSRVLVADLFSALWLYGPFEPVKGAAPWYYGGTPGIAAADHVLVPLCPTGQTRRDEIVTAIAEAGWRLVEERRTATYILLRPERP</sequence>
<dbReference type="RefSeq" id="WP_136905747.1">
    <property type="nucleotide sequence ID" value="NZ_SWJZ01000025.1"/>
</dbReference>
<dbReference type="AlphaFoldDB" id="A0A4U1JRZ5"/>
<dbReference type="EMBL" id="SWJZ01000025">
    <property type="protein sequence ID" value="TKD21809.1"/>
    <property type="molecule type" value="Genomic_DNA"/>
</dbReference>
<dbReference type="Proteomes" id="UP000310597">
    <property type="component" value="Unassembled WGS sequence"/>
</dbReference>
<feature type="transmembrane region" description="Helical" evidence="1">
    <location>
        <begin position="214"/>
        <end position="240"/>
    </location>
</feature>
<dbReference type="OrthoDB" id="7993201at2"/>